<dbReference type="AlphaFoldDB" id="A0A8B8EWN4"/>
<dbReference type="Proteomes" id="UP000694844">
    <property type="component" value="Chromosome 5"/>
</dbReference>
<feature type="transmembrane region" description="Helical" evidence="20">
    <location>
        <begin position="185"/>
        <end position="210"/>
    </location>
</feature>
<organism evidence="21 22">
    <name type="scientific">Crassostrea virginica</name>
    <name type="common">Eastern oyster</name>
    <dbReference type="NCBI Taxonomy" id="6565"/>
    <lineage>
        <taxon>Eukaryota</taxon>
        <taxon>Metazoa</taxon>
        <taxon>Spiralia</taxon>
        <taxon>Lophotrochozoa</taxon>
        <taxon>Mollusca</taxon>
        <taxon>Bivalvia</taxon>
        <taxon>Autobranchia</taxon>
        <taxon>Pteriomorphia</taxon>
        <taxon>Ostreida</taxon>
        <taxon>Ostreoidea</taxon>
        <taxon>Ostreidae</taxon>
        <taxon>Crassostrea</taxon>
    </lineage>
</organism>
<feature type="transmembrane region" description="Helical" evidence="20">
    <location>
        <begin position="315"/>
        <end position="341"/>
    </location>
</feature>
<evidence type="ECO:0000256" key="8">
    <source>
        <dbReference type="ARBA" id="ARBA00023136"/>
    </source>
</evidence>
<evidence type="ECO:0000256" key="9">
    <source>
        <dbReference type="ARBA" id="ARBA00023157"/>
    </source>
</evidence>
<keyword evidence="9" id="KW-1015">Disulfide bond</keyword>
<comment type="catalytic activity">
    <reaction evidence="18">
        <text>L-phenylalanine(out) + L-arginine(in) = L-phenylalanine(in) + L-arginine(out)</text>
        <dbReference type="Rhea" id="RHEA:71067"/>
        <dbReference type="ChEBI" id="CHEBI:32682"/>
        <dbReference type="ChEBI" id="CHEBI:58095"/>
    </reaction>
    <physiologicalReaction direction="left-to-right" evidence="18">
        <dbReference type="Rhea" id="RHEA:71068"/>
    </physiologicalReaction>
</comment>
<evidence type="ECO:0000256" key="4">
    <source>
        <dbReference type="ARBA" id="ARBA00022475"/>
    </source>
</evidence>
<feature type="transmembrane region" description="Helical" evidence="20">
    <location>
        <begin position="74"/>
        <end position="96"/>
    </location>
</feature>
<evidence type="ECO:0000256" key="7">
    <source>
        <dbReference type="ARBA" id="ARBA00022989"/>
    </source>
</evidence>
<accession>A0A8B8EWN4</accession>
<feature type="region of interest" description="Disordered" evidence="19">
    <location>
        <begin position="1"/>
        <end position="26"/>
    </location>
</feature>
<feature type="transmembrane region" description="Helical" evidence="20">
    <location>
        <begin position="449"/>
        <end position="467"/>
    </location>
</feature>
<evidence type="ECO:0000256" key="13">
    <source>
        <dbReference type="ARBA" id="ARBA00052179"/>
    </source>
</evidence>
<sequence>MDNPALANENGMELRNRPVPRTEETPARVDVDTVGIKLQRNLGLISGTSIIVGTIIGSGIFISPKGVLQETGSVGLSLIVWVAGGVLSLMGSLSYAELGTLITKSGAEYPYMMAAMGRVVAFLFAWTKIIILTPSSMAIICLTFAEYVMSLFEFCGEPQIPKKVIAAVAMVTLAIVNSWDTKLAASVQVFFTGAKLIALFIIVIGGLVWLGKGEVETLQKGFEGTTSSPSSVALAFYDALWAYDGWNNLNYITEELKNPYVNLPRANVLGVLLVTVIYVLANISYLAVLGTDGLLASSAVALEWGEVVLGKQVAIIMPLFVMCSTFGAANGALFAGVRTLYVAARENQFPEVLSYVNAKRLTPIPCIIFTTVIALLMLIPGDIGSLIDFFSFAAWMFYALAIVSLIILRFTMKNAHRPIKIFILFPFVFLLCSLYLVVAPIIQDPRLEFLYAFLFILGGLVLYVPFVHFKIDRGCFDPVTLFVQLFLEVGPSPYVPDFE</sequence>
<dbReference type="Gene3D" id="1.20.1740.10">
    <property type="entry name" value="Amino acid/polyamine transporter I"/>
    <property type="match status" value="1"/>
</dbReference>
<feature type="transmembrane region" description="Helical" evidence="20">
    <location>
        <begin position="392"/>
        <end position="410"/>
    </location>
</feature>
<name>A0A8B8EWN4_CRAVI</name>
<feature type="transmembrane region" description="Helical" evidence="20">
    <location>
        <begin position="266"/>
        <end position="288"/>
    </location>
</feature>
<dbReference type="Pfam" id="PF13520">
    <property type="entry name" value="AA_permease_2"/>
    <property type="match status" value="1"/>
</dbReference>
<comment type="similarity">
    <text evidence="2">Belongs to the amino acid-polyamine-organocation (APC) superfamily.</text>
</comment>
<dbReference type="PANTHER" id="PTHR11785:SF512">
    <property type="entry name" value="SOBREMESA, ISOFORM B"/>
    <property type="match status" value="1"/>
</dbReference>
<keyword evidence="7 20" id="KW-1133">Transmembrane helix</keyword>
<dbReference type="GeneID" id="111137299"/>
<dbReference type="PANTHER" id="PTHR11785">
    <property type="entry name" value="AMINO ACID TRANSPORTER"/>
    <property type="match status" value="1"/>
</dbReference>
<dbReference type="OrthoDB" id="5982228at2759"/>
<evidence type="ECO:0000256" key="6">
    <source>
        <dbReference type="ARBA" id="ARBA00022692"/>
    </source>
</evidence>
<comment type="catalytic activity">
    <reaction evidence="12">
        <text>L-histidine(out) + L-arginine(in) = L-histidine(in) + L-arginine(out)</text>
        <dbReference type="Rhea" id="RHEA:71063"/>
        <dbReference type="ChEBI" id="CHEBI:32682"/>
        <dbReference type="ChEBI" id="CHEBI:57595"/>
    </reaction>
    <physiologicalReaction direction="left-to-right" evidence="12">
        <dbReference type="Rhea" id="RHEA:71064"/>
    </physiologicalReaction>
</comment>
<dbReference type="InterPro" id="IPR002293">
    <property type="entry name" value="AA/rel_permease1"/>
</dbReference>
<evidence type="ECO:0000256" key="16">
    <source>
        <dbReference type="ARBA" id="ARBA00079910"/>
    </source>
</evidence>
<protein>
    <recommendedName>
        <fullName evidence="15">b(0,+)-type amino acid transporter 1</fullName>
    </recommendedName>
    <alternativeName>
        <fullName evidence="16">Glycoprotein-associated amino acid transporter b0,+AT1</fullName>
    </alternativeName>
    <alternativeName>
        <fullName evidence="17">Solute carrier family 7 member 9</fullName>
    </alternativeName>
</protein>
<comment type="catalytic activity">
    <reaction evidence="10">
        <text>L-lysine(out) + L-arginine(in) = L-lysine(in) + L-arginine(out)</text>
        <dbReference type="Rhea" id="RHEA:70827"/>
        <dbReference type="ChEBI" id="CHEBI:32551"/>
        <dbReference type="ChEBI" id="CHEBI:32682"/>
    </reaction>
    <physiologicalReaction direction="left-to-right" evidence="10">
        <dbReference type="Rhea" id="RHEA:70828"/>
    </physiologicalReaction>
</comment>
<comment type="catalytic activity">
    <reaction evidence="13">
        <text>L-cysteine(out) + L-arginine(in) = L-cysteine(in) + L-arginine(out)</text>
        <dbReference type="Rhea" id="RHEA:71071"/>
        <dbReference type="ChEBI" id="CHEBI:32682"/>
        <dbReference type="ChEBI" id="CHEBI:35235"/>
    </reaction>
    <physiologicalReaction direction="left-to-right" evidence="13">
        <dbReference type="Rhea" id="RHEA:71072"/>
    </physiologicalReaction>
</comment>
<gene>
    <name evidence="22" type="primary">LOC111137299</name>
</gene>
<evidence type="ECO:0000256" key="14">
    <source>
        <dbReference type="ARBA" id="ARBA00052732"/>
    </source>
</evidence>
<keyword evidence="21" id="KW-1185">Reference proteome</keyword>
<feature type="transmembrane region" description="Helical" evidence="20">
    <location>
        <begin position="42"/>
        <end position="62"/>
    </location>
</feature>
<reference evidence="22" key="1">
    <citation type="submission" date="2025-08" db="UniProtKB">
        <authorList>
            <consortium name="RefSeq"/>
        </authorList>
    </citation>
    <scope>IDENTIFICATION</scope>
    <source>
        <tissue evidence="22">Whole sample</tissue>
    </source>
</reference>
<feature type="transmembrane region" description="Helical" evidence="20">
    <location>
        <begin position="132"/>
        <end position="152"/>
    </location>
</feature>
<dbReference type="KEGG" id="cvn:111137299"/>
<feature type="transmembrane region" description="Helical" evidence="20">
    <location>
        <begin position="422"/>
        <end position="443"/>
    </location>
</feature>
<keyword evidence="5" id="KW-0597">Phosphoprotein</keyword>
<dbReference type="RefSeq" id="XP_022344420.1">
    <property type="nucleotide sequence ID" value="XM_022488712.1"/>
</dbReference>
<keyword evidence="3" id="KW-0813">Transport</keyword>
<evidence type="ECO:0000256" key="19">
    <source>
        <dbReference type="SAM" id="MobiDB-lite"/>
    </source>
</evidence>
<dbReference type="PIRSF" id="PIRSF006060">
    <property type="entry name" value="AA_transporter"/>
    <property type="match status" value="1"/>
</dbReference>
<feature type="transmembrane region" description="Helical" evidence="20">
    <location>
        <begin position="361"/>
        <end position="380"/>
    </location>
</feature>
<evidence type="ECO:0000256" key="1">
    <source>
        <dbReference type="ARBA" id="ARBA00004424"/>
    </source>
</evidence>
<evidence type="ECO:0000256" key="20">
    <source>
        <dbReference type="SAM" id="Phobius"/>
    </source>
</evidence>
<evidence type="ECO:0000313" key="21">
    <source>
        <dbReference type="Proteomes" id="UP000694844"/>
    </source>
</evidence>
<evidence type="ECO:0000256" key="17">
    <source>
        <dbReference type="ARBA" id="ARBA00083296"/>
    </source>
</evidence>
<comment type="subcellular location">
    <subcellularLocation>
        <location evidence="1">Apical cell membrane</location>
        <topology evidence="1">Multi-pass membrane protein</topology>
    </subcellularLocation>
</comment>
<feature type="compositionally biased region" description="Basic and acidic residues" evidence="19">
    <location>
        <begin position="12"/>
        <end position="26"/>
    </location>
</feature>
<dbReference type="InterPro" id="IPR050598">
    <property type="entry name" value="AminoAcid_Transporter"/>
</dbReference>
<evidence type="ECO:0000256" key="10">
    <source>
        <dbReference type="ARBA" id="ARBA00051323"/>
    </source>
</evidence>
<dbReference type="GO" id="GO:0016324">
    <property type="term" value="C:apical plasma membrane"/>
    <property type="evidence" value="ECO:0007669"/>
    <property type="project" value="UniProtKB-SubCell"/>
</dbReference>
<proteinExistence type="inferred from homology"/>
<comment type="catalytic activity">
    <reaction evidence="11">
        <text>L-cystine(out) + L-arginine(in) = L-cystine(in) + L-arginine(out)</text>
        <dbReference type="Rhea" id="RHEA:71075"/>
        <dbReference type="ChEBI" id="CHEBI:32682"/>
        <dbReference type="ChEBI" id="CHEBI:35491"/>
    </reaction>
    <physiologicalReaction direction="left-to-right" evidence="11">
        <dbReference type="Rhea" id="RHEA:71076"/>
    </physiologicalReaction>
</comment>
<evidence type="ECO:0000256" key="3">
    <source>
        <dbReference type="ARBA" id="ARBA00022448"/>
    </source>
</evidence>
<evidence type="ECO:0000256" key="18">
    <source>
        <dbReference type="ARBA" id="ARBA00093193"/>
    </source>
</evidence>
<evidence type="ECO:0000256" key="2">
    <source>
        <dbReference type="ARBA" id="ARBA00009523"/>
    </source>
</evidence>
<evidence type="ECO:0000313" key="22">
    <source>
        <dbReference type="RefSeq" id="XP_022344420.1"/>
    </source>
</evidence>
<evidence type="ECO:0000256" key="12">
    <source>
        <dbReference type="ARBA" id="ARBA00051835"/>
    </source>
</evidence>
<keyword evidence="8 20" id="KW-0472">Membrane</keyword>
<comment type="catalytic activity">
    <reaction evidence="14">
        <text>L-leucine(out) + L-arginine(in) = L-leucine(in) + L-arginine(out)</text>
        <dbReference type="Rhea" id="RHEA:71059"/>
        <dbReference type="ChEBI" id="CHEBI:32682"/>
        <dbReference type="ChEBI" id="CHEBI:57427"/>
    </reaction>
    <physiologicalReaction direction="left-to-right" evidence="14">
        <dbReference type="Rhea" id="RHEA:71060"/>
    </physiologicalReaction>
</comment>
<evidence type="ECO:0000256" key="5">
    <source>
        <dbReference type="ARBA" id="ARBA00022553"/>
    </source>
</evidence>
<keyword evidence="6 20" id="KW-0812">Transmembrane</keyword>
<evidence type="ECO:0000256" key="15">
    <source>
        <dbReference type="ARBA" id="ARBA00074336"/>
    </source>
</evidence>
<keyword evidence="4" id="KW-1003">Cell membrane</keyword>
<dbReference type="GO" id="GO:0015179">
    <property type="term" value="F:L-amino acid transmembrane transporter activity"/>
    <property type="evidence" value="ECO:0007669"/>
    <property type="project" value="TreeGrafter"/>
</dbReference>
<evidence type="ECO:0000256" key="11">
    <source>
        <dbReference type="ARBA" id="ARBA00051814"/>
    </source>
</evidence>
<dbReference type="FunFam" id="1.20.1740.10:FF:000015">
    <property type="entry name" value="B(0,+)-type amino acid transporter 1"/>
    <property type="match status" value="1"/>
</dbReference>